<dbReference type="AlphaFoldDB" id="A0A8J2L7U8"/>
<evidence type="ECO:0000313" key="2">
    <source>
        <dbReference type="EMBL" id="CAG7827723.1"/>
    </source>
</evidence>
<reference evidence="2" key="1">
    <citation type="submission" date="2021-06" db="EMBL/GenBank/DDBJ databases">
        <authorList>
            <person name="Hodson N. C."/>
            <person name="Mongue J. A."/>
            <person name="Jaron S. K."/>
        </authorList>
    </citation>
    <scope>NUCLEOTIDE SEQUENCE</scope>
</reference>
<accession>A0A8J2L7U8</accession>
<feature type="region of interest" description="Disordered" evidence="1">
    <location>
        <begin position="1"/>
        <end position="23"/>
    </location>
</feature>
<sequence length="23" mass="2731">MKESNFPVARPPLRKIQCPDTRF</sequence>
<name>A0A8J2L7U8_9HEXA</name>
<feature type="non-terminal residue" evidence="2">
    <location>
        <position position="1"/>
    </location>
</feature>
<evidence type="ECO:0000256" key="1">
    <source>
        <dbReference type="SAM" id="MobiDB-lite"/>
    </source>
</evidence>
<proteinExistence type="predicted"/>
<dbReference type="EMBL" id="CAJVCH010544621">
    <property type="protein sequence ID" value="CAG7827723.1"/>
    <property type="molecule type" value="Genomic_DNA"/>
</dbReference>
<keyword evidence="3" id="KW-1185">Reference proteome</keyword>
<evidence type="ECO:0000313" key="3">
    <source>
        <dbReference type="Proteomes" id="UP000708208"/>
    </source>
</evidence>
<dbReference type="Proteomes" id="UP000708208">
    <property type="component" value="Unassembled WGS sequence"/>
</dbReference>
<gene>
    <name evidence="2" type="ORF">AFUS01_LOCUS37691</name>
</gene>
<organism evidence="2 3">
    <name type="scientific">Allacma fusca</name>
    <dbReference type="NCBI Taxonomy" id="39272"/>
    <lineage>
        <taxon>Eukaryota</taxon>
        <taxon>Metazoa</taxon>
        <taxon>Ecdysozoa</taxon>
        <taxon>Arthropoda</taxon>
        <taxon>Hexapoda</taxon>
        <taxon>Collembola</taxon>
        <taxon>Symphypleona</taxon>
        <taxon>Sminthuridae</taxon>
        <taxon>Allacma</taxon>
    </lineage>
</organism>
<protein>
    <submittedName>
        <fullName evidence="2">Uncharacterized protein</fullName>
    </submittedName>
</protein>
<comment type="caution">
    <text evidence="2">The sequence shown here is derived from an EMBL/GenBank/DDBJ whole genome shotgun (WGS) entry which is preliminary data.</text>
</comment>